<dbReference type="InterPro" id="IPR001645">
    <property type="entry name" value="Folylpolyglutamate_synth"/>
</dbReference>
<keyword evidence="4" id="KW-0479">Metal-binding</keyword>
<dbReference type="SUPFAM" id="SSF53623">
    <property type="entry name" value="MurD-like peptide ligases, catalytic domain"/>
    <property type="match status" value="1"/>
</dbReference>
<dbReference type="Pfam" id="PF02875">
    <property type="entry name" value="Mur_ligase_C"/>
    <property type="match status" value="1"/>
</dbReference>
<dbReference type="GO" id="GO:0004326">
    <property type="term" value="F:tetrahydrofolylpolyglutamate synthase activity"/>
    <property type="evidence" value="ECO:0007669"/>
    <property type="project" value="UniProtKB-EC"/>
</dbReference>
<keyword evidence="5 10" id="KW-0547">Nucleotide-binding</keyword>
<evidence type="ECO:0000256" key="7">
    <source>
        <dbReference type="ARBA" id="ARBA00022842"/>
    </source>
</evidence>
<dbReference type="GO" id="GO:0046872">
    <property type="term" value="F:metal ion binding"/>
    <property type="evidence" value="ECO:0007669"/>
    <property type="project" value="UniProtKB-KW"/>
</dbReference>
<evidence type="ECO:0000259" key="11">
    <source>
        <dbReference type="Pfam" id="PF02875"/>
    </source>
</evidence>
<dbReference type="Gene3D" id="3.40.1190.10">
    <property type="entry name" value="Mur-like, catalytic domain"/>
    <property type="match status" value="1"/>
</dbReference>
<dbReference type="Pfam" id="PF08245">
    <property type="entry name" value="Mur_ligase_M"/>
    <property type="match status" value="1"/>
</dbReference>
<sequence length="435" mass="49168">MSDPRHCGWYLLRLQFFLNLIGNPERKIPHYIHVTGTSGKGSVTAYLHSILQASGKTVGSTYSPHPTIITERWKVGKHYMTKKEFADIVEYLKPKLDEYIAKTPYDMLSFFEVTEAIGLLFFVRKKVSWAVMEVACGGRTDSSNIIPWKDAAIITNIGVDHIGVLGRNKAEIAYEKAGIIKRGAPVFTMEKDEKMLEIIRKECKKNSAKLYLSHPTPYALRPTTDIGHMAYDVGKMKFSYQNENYSIPCLGAHQIRNAILCIEIAQHLGISRQSIKKGLSRVQQPLRMEVVSKNPLIILDGAHNPDKMRTTVDTLHHFITSSLHHSDTRRNVNLLVGFSGDKNVAKMIKQLVSLKPKTIAVTRNTTNPFRKVADPQSTSKQFKKLLPKTKIKIFLDPKTALAWSKKQTKKDEILLVTGSIFVSGELRPQFKVKKK</sequence>
<evidence type="ECO:0000256" key="5">
    <source>
        <dbReference type="ARBA" id="ARBA00022741"/>
    </source>
</evidence>
<accession>A0A1F6MVM8</accession>
<dbReference type="Proteomes" id="UP000178347">
    <property type="component" value="Unassembled WGS sequence"/>
</dbReference>
<comment type="catalytic activity">
    <reaction evidence="9">
        <text>(6S)-5,6,7,8-tetrahydrofolyl-(gamma-L-Glu)(n) + L-glutamate + ATP = (6S)-5,6,7,8-tetrahydrofolyl-(gamma-L-Glu)(n+1) + ADP + phosphate + H(+)</text>
        <dbReference type="Rhea" id="RHEA:10580"/>
        <dbReference type="Rhea" id="RHEA-COMP:14738"/>
        <dbReference type="Rhea" id="RHEA-COMP:14740"/>
        <dbReference type="ChEBI" id="CHEBI:15378"/>
        <dbReference type="ChEBI" id="CHEBI:29985"/>
        <dbReference type="ChEBI" id="CHEBI:30616"/>
        <dbReference type="ChEBI" id="CHEBI:43474"/>
        <dbReference type="ChEBI" id="CHEBI:141005"/>
        <dbReference type="ChEBI" id="CHEBI:456216"/>
        <dbReference type="EC" id="6.3.2.17"/>
    </reaction>
</comment>
<comment type="similarity">
    <text evidence="1 10">Belongs to the folylpolyglutamate synthase family.</text>
</comment>
<evidence type="ECO:0000256" key="2">
    <source>
        <dbReference type="ARBA" id="ARBA00013025"/>
    </source>
</evidence>
<dbReference type="InterPro" id="IPR036565">
    <property type="entry name" value="Mur-like_cat_sf"/>
</dbReference>
<dbReference type="Gene3D" id="3.90.190.20">
    <property type="entry name" value="Mur ligase, C-terminal domain"/>
    <property type="match status" value="1"/>
</dbReference>
<gene>
    <name evidence="13" type="ORF">A3G00_03175</name>
</gene>
<dbReference type="EMBL" id="MFQN01000003">
    <property type="protein sequence ID" value="OGH75719.1"/>
    <property type="molecule type" value="Genomic_DNA"/>
</dbReference>
<organism evidence="13 14">
    <name type="scientific">Candidatus Magasanikbacteria bacterium RIFCSPLOWO2_12_FULL_43_12</name>
    <dbReference type="NCBI Taxonomy" id="1798692"/>
    <lineage>
        <taxon>Bacteria</taxon>
        <taxon>Candidatus Magasanikiibacteriota</taxon>
    </lineage>
</organism>
<dbReference type="STRING" id="1798692.A3G00_03175"/>
<dbReference type="InterPro" id="IPR036615">
    <property type="entry name" value="Mur_ligase_C_dom_sf"/>
</dbReference>
<keyword evidence="7" id="KW-0460">Magnesium</keyword>
<evidence type="ECO:0000256" key="10">
    <source>
        <dbReference type="PIRNR" id="PIRNR001563"/>
    </source>
</evidence>
<evidence type="ECO:0000259" key="12">
    <source>
        <dbReference type="Pfam" id="PF08245"/>
    </source>
</evidence>
<dbReference type="GO" id="GO:0005524">
    <property type="term" value="F:ATP binding"/>
    <property type="evidence" value="ECO:0007669"/>
    <property type="project" value="UniProtKB-KW"/>
</dbReference>
<name>A0A1F6MVM8_9BACT</name>
<dbReference type="EC" id="6.3.2.17" evidence="2"/>
<dbReference type="PANTHER" id="PTHR11136:SF0">
    <property type="entry name" value="DIHYDROFOLATE SYNTHETASE-RELATED"/>
    <property type="match status" value="1"/>
</dbReference>
<feature type="domain" description="Mur ligase C-terminal" evidence="11">
    <location>
        <begin position="287"/>
        <end position="419"/>
    </location>
</feature>
<feature type="domain" description="Mur ligase central" evidence="12">
    <location>
        <begin position="34"/>
        <end position="264"/>
    </location>
</feature>
<evidence type="ECO:0000256" key="6">
    <source>
        <dbReference type="ARBA" id="ARBA00022840"/>
    </source>
</evidence>
<protein>
    <recommendedName>
        <fullName evidence="2">tetrahydrofolate synthase</fullName>
        <ecNumber evidence="2">6.3.2.17</ecNumber>
    </recommendedName>
    <alternativeName>
        <fullName evidence="8">Tetrahydrofolylpolyglutamate synthase</fullName>
    </alternativeName>
</protein>
<dbReference type="InterPro" id="IPR013221">
    <property type="entry name" value="Mur_ligase_cen"/>
</dbReference>
<dbReference type="SUPFAM" id="SSF53244">
    <property type="entry name" value="MurD-like peptide ligases, peptide-binding domain"/>
    <property type="match status" value="1"/>
</dbReference>
<dbReference type="InterPro" id="IPR004101">
    <property type="entry name" value="Mur_ligase_C"/>
</dbReference>
<evidence type="ECO:0000313" key="13">
    <source>
        <dbReference type="EMBL" id="OGH75719.1"/>
    </source>
</evidence>
<keyword evidence="3 10" id="KW-0436">Ligase</keyword>
<dbReference type="GO" id="GO:0005737">
    <property type="term" value="C:cytoplasm"/>
    <property type="evidence" value="ECO:0007669"/>
    <property type="project" value="TreeGrafter"/>
</dbReference>
<proteinExistence type="inferred from homology"/>
<dbReference type="AlphaFoldDB" id="A0A1F6MVM8"/>
<evidence type="ECO:0000256" key="1">
    <source>
        <dbReference type="ARBA" id="ARBA00008276"/>
    </source>
</evidence>
<dbReference type="NCBIfam" id="TIGR01499">
    <property type="entry name" value="folC"/>
    <property type="match status" value="1"/>
</dbReference>
<evidence type="ECO:0000256" key="3">
    <source>
        <dbReference type="ARBA" id="ARBA00022598"/>
    </source>
</evidence>
<reference evidence="13 14" key="1">
    <citation type="journal article" date="2016" name="Nat. Commun.">
        <title>Thousands of microbial genomes shed light on interconnected biogeochemical processes in an aquifer system.</title>
        <authorList>
            <person name="Anantharaman K."/>
            <person name="Brown C.T."/>
            <person name="Hug L.A."/>
            <person name="Sharon I."/>
            <person name="Castelle C.J."/>
            <person name="Probst A.J."/>
            <person name="Thomas B.C."/>
            <person name="Singh A."/>
            <person name="Wilkins M.J."/>
            <person name="Karaoz U."/>
            <person name="Brodie E.L."/>
            <person name="Williams K.H."/>
            <person name="Hubbard S.S."/>
            <person name="Banfield J.F."/>
        </authorList>
    </citation>
    <scope>NUCLEOTIDE SEQUENCE [LARGE SCALE GENOMIC DNA]</scope>
</reference>
<dbReference type="GO" id="GO:0008841">
    <property type="term" value="F:dihydrofolate synthase activity"/>
    <property type="evidence" value="ECO:0007669"/>
    <property type="project" value="TreeGrafter"/>
</dbReference>
<dbReference type="PANTHER" id="PTHR11136">
    <property type="entry name" value="FOLYLPOLYGLUTAMATE SYNTHASE-RELATED"/>
    <property type="match status" value="1"/>
</dbReference>
<evidence type="ECO:0000256" key="4">
    <source>
        <dbReference type="ARBA" id="ARBA00022723"/>
    </source>
</evidence>
<evidence type="ECO:0000256" key="9">
    <source>
        <dbReference type="ARBA" id="ARBA00047493"/>
    </source>
</evidence>
<keyword evidence="6 10" id="KW-0067">ATP-binding</keyword>
<evidence type="ECO:0000313" key="14">
    <source>
        <dbReference type="Proteomes" id="UP000178347"/>
    </source>
</evidence>
<comment type="caution">
    <text evidence="13">The sequence shown here is derived from an EMBL/GenBank/DDBJ whole genome shotgun (WGS) entry which is preliminary data.</text>
</comment>
<dbReference type="PIRSF" id="PIRSF001563">
    <property type="entry name" value="Folylpolyglu_synth"/>
    <property type="match status" value="1"/>
</dbReference>
<evidence type="ECO:0000256" key="8">
    <source>
        <dbReference type="ARBA" id="ARBA00030592"/>
    </source>
</evidence>